<feature type="region of interest" description="Disordered" evidence="1">
    <location>
        <begin position="307"/>
        <end position="362"/>
    </location>
</feature>
<evidence type="ECO:0000256" key="1">
    <source>
        <dbReference type="SAM" id="MobiDB-lite"/>
    </source>
</evidence>
<dbReference type="AlphaFoldDB" id="A0A150GRX1"/>
<dbReference type="OrthoDB" id="549262at2759"/>
<feature type="region of interest" description="Disordered" evidence="1">
    <location>
        <begin position="250"/>
        <end position="285"/>
    </location>
</feature>
<feature type="region of interest" description="Disordered" evidence="1">
    <location>
        <begin position="497"/>
        <end position="530"/>
    </location>
</feature>
<sequence length="696" mass="70863">MLRRHVLIKAASRALCPHFRLAVWSKSGGAWVDAAIEALDPHHDLLPRRPRRGPPSPLDAISELLAAVELDELATAVPSCDADADAAGPCDLLFTDAHPGPGLQGDAIIVDDGQAVHPSDVLILAPDRGAFGTMAGNVIEVEAFNAAGANVAAAVGHGDGVGGDEGGDDVLPQLVSLLLRHLARPPLPATVVAASAEAKEDVCSPLLPPAPVQLPVAAELRQLGLLNIRVRNTVRVDYIASVGATDASNGAALKGSCPASEQQGPAGSSDAPVLAGSSSLKDLKSMPPSEIASAAAHLAEAVDARLREHRRSQRSAERLRRCSVGGSNPSAAPAQQSQLTAEREAVAAAASPAEPEAPQQATLVPHRCQTASEAVWLQQAPSPPVPNFTSSEACHAAAAVDSTDPRRSAPAACHASGAQSAATQRRNGKGRPAQPPCFPFGLRLRGTGDGAGQADDESSAEGSRVPPTTSECLELRPQLAPLARLAAAVRRSFRKLAPPASPEEETKEAATAPPAWAAFRGDEPPVESVASAGPLPASQDACVLAADEAGTAPLQRPNDGAAGAATESAAAAAGMEVLVLGSPLRRPEHVSAPCSRISLLCAPLGGDGSQLPALTSDPGRLGWYGNEAAEDPDYRFVELACNYDGALGFAKPRLAAAGEAARSPARTEPTGPLCSCALSEPGCVAAAAPVSGRAST</sequence>
<comment type="caution">
    <text evidence="2">The sequence shown here is derived from an EMBL/GenBank/DDBJ whole genome shotgun (WGS) entry which is preliminary data.</text>
</comment>
<name>A0A150GRX1_GONPE</name>
<feature type="region of interest" description="Disordered" evidence="1">
    <location>
        <begin position="399"/>
        <end position="476"/>
    </location>
</feature>
<gene>
    <name evidence="2" type="ORF">GPECTOR_9g587</name>
</gene>
<feature type="compositionally biased region" description="Low complexity" evidence="1">
    <location>
        <begin position="509"/>
        <end position="518"/>
    </location>
</feature>
<feature type="compositionally biased region" description="Low complexity" evidence="1">
    <location>
        <begin position="346"/>
        <end position="361"/>
    </location>
</feature>
<evidence type="ECO:0000313" key="2">
    <source>
        <dbReference type="EMBL" id="KXZ52543.1"/>
    </source>
</evidence>
<evidence type="ECO:0000313" key="3">
    <source>
        <dbReference type="Proteomes" id="UP000075714"/>
    </source>
</evidence>
<reference evidence="3" key="1">
    <citation type="journal article" date="2016" name="Nat. Commun.">
        <title>The Gonium pectorale genome demonstrates co-option of cell cycle regulation during the evolution of multicellularity.</title>
        <authorList>
            <person name="Hanschen E.R."/>
            <person name="Marriage T.N."/>
            <person name="Ferris P.J."/>
            <person name="Hamaji T."/>
            <person name="Toyoda A."/>
            <person name="Fujiyama A."/>
            <person name="Neme R."/>
            <person name="Noguchi H."/>
            <person name="Minakuchi Y."/>
            <person name="Suzuki M."/>
            <person name="Kawai-Toyooka H."/>
            <person name="Smith D.R."/>
            <person name="Sparks H."/>
            <person name="Anderson J."/>
            <person name="Bakaric R."/>
            <person name="Luria V."/>
            <person name="Karger A."/>
            <person name="Kirschner M.W."/>
            <person name="Durand P.M."/>
            <person name="Michod R.E."/>
            <person name="Nozaki H."/>
            <person name="Olson B.J."/>
        </authorList>
    </citation>
    <scope>NUCLEOTIDE SEQUENCE [LARGE SCALE GENOMIC DNA]</scope>
    <source>
        <strain evidence="3">NIES-2863</strain>
    </source>
</reference>
<feature type="compositionally biased region" description="Polar residues" evidence="1">
    <location>
        <begin position="325"/>
        <end position="340"/>
    </location>
</feature>
<keyword evidence="3" id="KW-1185">Reference proteome</keyword>
<dbReference type="Proteomes" id="UP000075714">
    <property type="component" value="Unassembled WGS sequence"/>
</dbReference>
<organism evidence="2 3">
    <name type="scientific">Gonium pectorale</name>
    <name type="common">Green alga</name>
    <dbReference type="NCBI Taxonomy" id="33097"/>
    <lineage>
        <taxon>Eukaryota</taxon>
        <taxon>Viridiplantae</taxon>
        <taxon>Chlorophyta</taxon>
        <taxon>core chlorophytes</taxon>
        <taxon>Chlorophyceae</taxon>
        <taxon>CS clade</taxon>
        <taxon>Chlamydomonadales</taxon>
        <taxon>Volvocaceae</taxon>
        <taxon>Gonium</taxon>
    </lineage>
</organism>
<protein>
    <submittedName>
        <fullName evidence="2">Uncharacterized protein</fullName>
    </submittedName>
</protein>
<feature type="compositionally biased region" description="Low complexity" evidence="1">
    <location>
        <begin position="408"/>
        <end position="422"/>
    </location>
</feature>
<proteinExistence type="predicted"/>
<dbReference type="EMBL" id="LSYV01000010">
    <property type="protein sequence ID" value="KXZ52543.1"/>
    <property type="molecule type" value="Genomic_DNA"/>
</dbReference>
<accession>A0A150GRX1</accession>